<dbReference type="EMBL" id="QCYY01002692">
    <property type="protein sequence ID" value="ROT68315.1"/>
    <property type="molecule type" value="Genomic_DNA"/>
</dbReference>
<keyword evidence="1" id="KW-0732">Signal</keyword>
<reference evidence="2 3" key="2">
    <citation type="submission" date="2019-01" db="EMBL/GenBank/DDBJ databases">
        <title>The decoding of complex shrimp genome reveals the adaptation for benthos swimmer, frequently molting mechanism and breeding impact on genome.</title>
        <authorList>
            <person name="Sun Y."/>
            <person name="Gao Y."/>
            <person name="Yu Y."/>
        </authorList>
    </citation>
    <scope>NUCLEOTIDE SEQUENCE [LARGE SCALE GENOMIC DNA]</scope>
    <source>
        <tissue evidence="2">Muscle</tissue>
    </source>
</reference>
<dbReference type="OrthoDB" id="8195312at2759"/>
<comment type="caution">
    <text evidence="2">The sequence shown here is derived from an EMBL/GenBank/DDBJ whole genome shotgun (WGS) entry which is preliminary data.</text>
</comment>
<sequence length="337" mass="37294">MKVECAFLLLCLLSSTTATWLFPGQNRPSHPVDNAQSGSFHDTLIRNERFDVDSSGLISAYGPRTYDAGGLPLTGTRGGGGGGVDDHLFLVNNRRRYGFKIPRSLDAPIYGLRAPPTPSPIATASSSGFAKNYNLPLPSPNTPTTTLAQLNRVHGYHAPSQYIQLQPVPSPNHDYEAAQSIYSPHSFRPSPHMQSDSAFKPSAYFIQDYEAPNAYPTPAPLYKESTIPPYKHRKITTTYKPFTYPTVESYKVTTQKPYKPAPVPQYKPPTYSTYKRATPRPFKVVTPAVYSYNTPAPAKYKSYGATPSKDYLKTVTTEAPYKNKVLAYPTLANNKLE</sequence>
<name>A0A423SVV6_PENVA</name>
<organism evidence="2 3">
    <name type="scientific">Penaeus vannamei</name>
    <name type="common">Whiteleg shrimp</name>
    <name type="synonym">Litopenaeus vannamei</name>
    <dbReference type="NCBI Taxonomy" id="6689"/>
    <lineage>
        <taxon>Eukaryota</taxon>
        <taxon>Metazoa</taxon>
        <taxon>Ecdysozoa</taxon>
        <taxon>Arthropoda</taxon>
        <taxon>Crustacea</taxon>
        <taxon>Multicrustacea</taxon>
        <taxon>Malacostraca</taxon>
        <taxon>Eumalacostraca</taxon>
        <taxon>Eucarida</taxon>
        <taxon>Decapoda</taxon>
        <taxon>Dendrobranchiata</taxon>
        <taxon>Penaeoidea</taxon>
        <taxon>Penaeidae</taxon>
        <taxon>Penaeus</taxon>
    </lineage>
</organism>
<feature type="signal peptide" evidence="1">
    <location>
        <begin position="1"/>
        <end position="18"/>
    </location>
</feature>
<evidence type="ECO:0000313" key="3">
    <source>
        <dbReference type="Proteomes" id="UP000283509"/>
    </source>
</evidence>
<evidence type="ECO:0000313" key="2">
    <source>
        <dbReference type="EMBL" id="ROT68315.1"/>
    </source>
</evidence>
<keyword evidence="3" id="KW-1185">Reference proteome</keyword>
<gene>
    <name evidence="2" type="ORF">C7M84_013549</name>
</gene>
<accession>A0A423SVV6</accession>
<evidence type="ECO:0000256" key="1">
    <source>
        <dbReference type="SAM" id="SignalP"/>
    </source>
</evidence>
<dbReference type="AlphaFoldDB" id="A0A423SVV6"/>
<feature type="chain" id="PRO_5019460620" evidence="1">
    <location>
        <begin position="19"/>
        <end position="337"/>
    </location>
</feature>
<reference evidence="2 3" key="1">
    <citation type="submission" date="2018-04" db="EMBL/GenBank/DDBJ databases">
        <authorList>
            <person name="Zhang X."/>
            <person name="Yuan J."/>
            <person name="Li F."/>
            <person name="Xiang J."/>
        </authorList>
    </citation>
    <scope>NUCLEOTIDE SEQUENCE [LARGE SCALE GENOMIC DNA]</scope>
    <source>
        <tissue evidence="2">Muscle</tissue>
    </source>
</reference>
<dbReference type="Proteomes" id="UP000283509">
    <property type="component" value="Unassembled WGS sequence"/>
</dbReference>
<proteinExistence type="predicted"/>
<protein>
    <submittedName>
        <fullName evidence="2">Uncharacterized protein</fullName>
    </submittedName>
</protein>